<dbReference type="InterPro" id="IPR021109">
    <property type="entry name" value="Peptidase_aspartic_dom_sf"/>
</dbReference>
<sequence>MASPQLGDVRLLGPSTGHCASGWTQTRYRRVPADLEDCLKMNLLSVTVLALTLIPVCAAHVINIPVSQTIKTSWNPTGILRQTWKASLEPLPQSARSQTRSGPKRSKPSVQLLSRPALPSELSQRPSSDRFSRPIIRDVKLTNYNNEIYYCTIELGTPGQKFDLAIHTSYPAMWVPSVHSPDDYSLSHFHRRYNNASSRTYQPKVKMFNAFFETRLLGGYWSQDTLTVAGLEVKNQTFGEVIVEPNMLEDMIFDGIFGLKPRGVAECAGPTVFENMVWQQLLPDRVFSLFLNRYYADGPESTLTLGGTNPDYYSGEFVYTPLTAPNRWQFKMEGIRIANHDGVINSTGFQAELDTGTPFIQGPRKVVDALHSMLGAKAHQGWPRTYSFDCSEVDSLPDVGFILNGLILPLTSKDYVIKEYKDGQVSCYSALQGMNWRKHETPVWVIGSAFMRAYYTKFDKDRSRVGFAKAKHTIPFIPS</sequence>
<feature type="region of interest" description="Disordered" evidence="2">
    <location>
        <begin position="90"/>
        <end position="129"/>
    </location>
</feature>
<dbReference type="GO" id="GO:0004190">
    <property type="term" value="F:aspartic-type endopeptidase activity"/>
    <property type="evidence" value="ECO:0007669"/>
    <property type="project" value="InterPro"/>
</dbReference>
<dbReference type="Gene3D" id="2.40.70.10">
    <property type="entry name" value="Acid Proteases"/>
    <property type="match status" value="2"/>
</dbReference>
<evidence type="ECO:0000313" key="4">
    <source>
        <dbReference type="EMBL" id="GFO02162.1"/>
    </source>
</evidence>
<dbReference type="PROSITE" id="PS51767">
    <property type="entry name" value="PEPTIDASE_A1"/>
    <property type="match status" value="1"/>
</dbReference>
<keyword evidence="5" id="KW-1185">Reference proteome</keyword>
<dbReference type="GO" id="GO:0006508">
    <property type="term" value="P:proteolysis"/>
    <property type="evidence" value="ECO:0007669"/>
    <property type="project" value="UniProtKB-KW"/>
</dbReference>
<dbReference type="PANTHER" id="PTHR47966:SF51">
    <property type="entry name" value="BETA-SITE APP-CLEAVING ENZYME, ISOFORM A-RELATED"/>
    <property type="match status" value="1"/>
</dbReference>
<protein>
    <submittedName>
        <fullName evidence="4">Cathepsin d (Lysosomal aspartyl protease)</fullName>
    </submittedName>
</protein>
<evidence type="ECO:0000259" key="3">
    <source>
        <dbReference type="PROSITE" id="PS51767"/>
    </source>
</evidence>
<dbReference type="Proteomes" id="UP000735302">
    <property type="component" value="Unassembled WGS sequence"/>
</dbReference>
<name>A0AAV4A5I9_9GAST</name>
<organism evidence="4 5">
    <name type="scientific">Plakobranchus ocellatus</name>
    <dbReference type="NCBI Taxonomy" id="259542"/>
    <lineage>
        <taxon>Eukaryota</taxon>
        <taxon>Metazoa</taxon>
        <taxon>Spiralia</taxon>
        <taxon>Lophotrochozoa</taxon>
        <taxon>Mollusca</taxon>
        <taxon>Gastropoda</taxon>
        <taxon>Heterobranchia</taxon>
        <taxon>Euthyneura</taxon>
        <taxon>Panpulmonata</taxon>
        <taxon>Sacoglossa</taxon>
        <taxon>Placobranchoidea</taxon>
        <taxon>Plakobranchidae</taxon>
        <taxon>Plakobranchus</taxon>
    </lineage>
</organism>
<keyword evidence="4" id="KW-0645">Protease</keyword>
<dbReference type="PANTHER" id="PTHR47966">
    <property type="entry name" value="BETA-SITE APP-CLEAVING ENZYME, ISOFORM A-RELATED"/>
    <property type="match status" value="1"/>
</dbReference>
<evidence type="ECO:0000256" key="2">
    <source>
        <dbReference type="SAM" id="MobiDB-lite"/>
    </source>
</evidence>
<dbReference type="FunFam" id="2.40.70.10:FF:000008">
    <property type="entry name" value="Cathepsin D"/>
    <property type="match status" value="1"/>
</dbReference>
<keyword evidence="4" id="KW-0378">Hydrolase</keyword>
<dbReference type="SUPFAM" id="SSF50630">
    <property type="entry name" value="Acid proteases"/>
    <property type="match status" value="1"/>
</dbReference>
<dbReference type="InterPro" id="IPR001461">
    <property type="entry name" value="Aspartic_peptidase_A1"/>
</dbReference>
<dbReference type="PRINTS" id="PR00792">
    <property type="entry name" value="PEPSIN"/>
</dbReference>
<dbReference type="InterPro" id="IPR033121">
    <property type="entry name" value="PEPTIDASE_A1"/>
</dbReference>
<comment type="similarity">
    <text evidence="1">Belongs to the peptidase A1 family.</text>
</comment>
<evidence type="ECO:0000256" key="1">
    <source>
        <dbReference type="ARBA" id="ARBA00007447"/>
    </source>
</evidence>
<proteinExistence type="inferred from homology"/>
<reference evidence="4 5" key="1">
    <citation type="journal article" date="2021" name="Elife">
        <title>Chloroplast acquisition without the gene transfer in kleptoplastic sea slugs, Plakobranchus ocellatus.</title>
        <authorList>
            <person name="Maeda T."/>
            <person name="Takahashi S."/>
            <person name="Yoshida T."/>
            <person name="Shimamura S."/>
            <person name="Takaki Y."/>
            <person name="Nagai Y."/>
            <person name="Toyoda A."/>
            <person name="Suzuki Y."/>
            <person name="Arimoto A."/>
            <person name="Ishii H."/>
            <person name="Satoh N."/>
            <person name="Nishiyama T."/>
            <person name="Hasebe M."/>
            <person name="Maruyama T."/>
            <person name="Minagawa J."/>
            <person name="Obokata J."/>
            <person name="Shigenobu S."/>
        </authorList>
    </citation>
    <scope>NUCLEOTIDE SEQUENCE [LARGE SCALE GENOMIC DNA]</scope>
</reference>
<accession>A0AAV4A5I9</accession>
<gene>
    <name evidence="4" type="ORF">PoB_002866700</name>
</gene>
<comment type="caution">
    <text evidence="4">The sequence shown here is derived from an EMBL/GenBank/DDBJ whole genome shotgun (WGS) entry which is preliminary data.</text>
</comment>
<dbReference type="EMBL" id="BLXT01003574">
    <property type="protein sequence ID" value="GFO02162.1"/>
    <property type="molecule type" value="Genomic_DNA"/>
</dbReference>
<dbReference type="FunFam" id="2.40.70.10:FF:000044">
    <property type="entry name" value="Lysosomal aspartic protease"/>
    <property type="match status" value="1"/>
</dbReference>
<dbReference type="AlphaFoldDB" id="A0AAV4A5I9"/>
<feature type="domain" description="Peptidase A1" evidence="3">
    <location>
        <begin position="149"/>
        <end position="468"/>
    </location>
</feature>
<evidence type="ECO:0000313" key="5">
    <source>
        <dbReference type="Proteomes" id="UP000735302"/>
    </source>
</evidence>
<dbReference type="Pfam" id="PF00026">
    <property type="entry name" value="Asp"/>
    <property type="match status" value="1"/>
</dbReference>